<evidence type="ECO:0000259" key="19">
    <source>
        <dbReference type="Pfam" id="PF07715"/>
    </source>
</evidence>
<evidence type="ECO:0000256" key="9">
    <source>
        <dbReference type="ARBA" id="ARBA00023065"/>
    </source>
</evidence>
<evidence type="ECO:0000256" key="17">
    <source>
        <dbReference type="SAM" id="SignalP"/>
    </source>
</evidence>
<evidence type="ECO:0000256" key="8">
    <source>
        <dbReference type="ARBA" id="ARBA00023004"/>
    </source>
</evidence>
<dbReference type="InterPro" id="IPR000531">
    <property type="entry name" value="Beta-barrel_TonB"/>
</dbReference>
<keyword evidence="10 16" id="KW-0798">TonB box</keyword>
<evidence type="ECO:0000256" key="16">
    <source>
        <dbReference type="RuleBase" id="RU003357"/>
    </source>
</evidence>
<feature type="short sequence motif" description="TonB C-terminal box" evidence="15">
    <location>
        <begin position="720"/>
        <end position="737"/>
    </location>
</feature>
<keyword evidence="11 14" id="KW-0472">Membrane</keyword>
<dbReference type="Pfam" id="PF07715">
    <property type="entry name" value="Plug"/>
    <property type="match status" value="1"/>
</dbReference>
<evidence type="ECO:0000256" key="12">
    <source>
        <dbReference type="ARBA" id="ARBA00023170"/>
    </source>
</evidence>
<dbReference type="PROSITE" id="PS01156">
    <property type="entry name" value="TONB_DEPENDENT_REC_2"/>
    <property type="match status" value="1"/>
</dbReference>
<dbReference type="SUPFAM" id="SSF56935">
    <property type="entry name" value="Porins"/>
    <property type="match status" value="1"/>
</dbReference>
<keyword evidence="7 17" id="KW-0732">Signal</keyword>
<accession>A0ABW8F1V3</accession>
<dbReference type="InterPro" id="IPR010105">
    <property type="entry name" value="TonB_sidphr_rcpt"/>
</dbReference>
<proteinExistence type="inferred from homology"/>
<evidence type="ECO:0000256" key="4">
    <source>
        <dbReference type="ARBA" id="ARBA00022452"/>
    </source>
</evidence>
<keyword evidence="13 14" id="KW-0998">Cell outer membrane</keyword>
<keyword evidence="21" id="KW-1185">Reference proteome</keyword>
<name>A0ABW8F1V3_9BURK</name>
<evidence type="ECO:0000256" key="5">
    <source>
        <dbReference type="ARBA" id="ARBA00022496"/>
    </source>
</evidence>
<reference evidence="20 21" key="1">
    <citation type="submission" date="2024-10" db="EMBL/GenBank/DDBJ databases">
        <title>The Natural Products Discovery Center: Release of the First 8490 Sequenced Strains for Exploring Actinobacteria Biosynthetic Diversity.</title>
        <authorList>
            <person name="Kalkreuter E."/>
            <person name="Kautsar S.A."/>
            <person name="Yang D."/>
            <person name="Bader C.D."/>
            <person name="Teijaro C.N."/>
            <person name="Fluegel L."/>
            <person name="Davis C.M."/>
            <person name="Simpson J.R."/>
            <person name="Lauterbach L."/>
            <person name="Steele A.D."/>
            <person name="Gui C."/>
            <person name="Meng S."/>
            <person name="Li G."/>
            <person name="Viehrig K."/>
            <person name="Ye F."/>
            <person name="Su P."/>
            <person name="Kiefer A.F."/>
            <person name="Nichols A."/>
            <person name="Cepeda A.J."/>
            <person name="Yan W."/>
            <person name="Fan B."/>
            <person name="Jiang Y."/>
            <person name="Adhikari A."/>
            <person name="Zheng C.-J."/>
            <person name="Schuster L."/>
            <person name="Cowan T.M."/>
            <person name="Smanski M.J."/>
            <person name="Chevrette M.G."/>
            <person name="De Carvalho L.P.S."/>
            <person name="Shen B."/>
        </authorList>
    </citation>
    <scope>NUCLEOTIDE SEQUENCE [LARGE SCALE GENOMIC DNA]</scope>
    <source>
        <strain evidence="20 21">NPDC087045</strain>
    </source>
</reference>
<feature type="signal peptide" evidence="17">
    <location>
        <begin position="1"/>
        <end position="22"/>
    </location>
</feature>
<feature type="chain" id="PRO_5047110321" evidence="17">
    <location>
        <begin position="23"/>
        <end position="737"/>
    </location>
</feature>
<dbReference type="InterPro" id="IPR037066">
    <property type="entry name" value="Plug_dom_sf"/>
</dbReference>
<evidence type="ECO:0000259" key="18">
    <source>
        <dbReference type="Pfam" id="PF00593"/>
    </source>
</evidence>
<evidence type="ECO:0000256" key="2">
    <source>
        <dbReference type="ARBA" id="ARBA00009810"/>
    </source>
</evidence>
<dbReference type="PROSITE" id="PS52016">
    <property type="entry name" value="TONB_DEPENDENT_REC_3"/>
    <property type="match status" value="1"/>
</dbReference>
<dbReference type="PANTHER" id="PTHR32552:SF89">
    <property type="entry name" value="CATECHOLATE SIDEROPHORE RECEPTOR FIU"/>
    <property type="match status" value="1"/>
</dbReference>
<gene>
    <name evidence="20" type="ORF">ACIPEN_15540</name>
</gene>
<comment type="similarity">
    <text evidence="2 14 16">Belongs to the TonB-dependent receptor family.</text>
</comment>
<evidence type="ECO:0000256" key="3">
    <source>
        <dbReference type="ARBA" id="ARBA00022448"/>
    </source>
</evidence>
<keyword evidence="9" id="KW-0406">Ion transport</keyword>
<evidence type="ECO:0000256" key="15">
    <source>
        <dbReference type="PROSITE-ProRule" id="PRU10144"/>
    </source>
</evidence>
<dbReference type="NCBIfam" id="TIGR01783">
    <property type="entry name" value="TonB-siderophor"/>
    <property type="match status" value="1"/>
</dbReference>
<evidence type="ECO:0000256" key="6">
    <source>
        <dbReference type="ARBA" id="ARBA00022692"/>
    </source>
</evidence>
<keyword evidence="6 14" id="KW-0812">Transmembrane</keyword>
<dbReference type="Gene3D" id="2.40.170.20">
    <property type="entry name" value="TonB-dependent receptor, beta-barrel domain"/>
    <property type="match status" value="1"/>
</dbReference>
<evidence type="ECO:0000256" key="7">
    <source>
        <dbReference type="ARBA" id="ARBA00022729"/>
    </source>
</evidence>
<sequence>MDRRFTPVVATLFAAISTPGMAQTSAAKDSSKDASLPDVVVTDNAASTVKVDQTSSVKSTAPLLDTPKSITVIPSEILTQTGSTSLQEALRTTPGITFSAGEGGTPLGDRPLIRGFDAQSATYIDGVRDTGAQTRDMFNIESIEVTRGSDSTAGGRGGPGGSINLVSKLPKKEAFNEVNVGLGTDSYKRTTLDSNMLLGDNLAFRLNALYYDSGVPGRPSAVDVSRWGIAPSIKFGLEGPTSVTLSYYHLQSDDMPDYSTPYRNSGTARSKANPDSPVNVGRQFYGRTALDFRNTQTDIGTVQFQHDFSKQLSLRNTTRYGKSSQDYIVTNPDDSAGNVANGYVFRSPKTRISDTTTITNQTDLTGEFMTGPFKHKFATGLELTHEETNIGSYVVTQTSASGVPISGRVCNAALLASYACTSLYRSNSGDPFYGTVTRSPTVTNTTVITKSVYGFDTMELTKQLFLNLGLRWDNYSTHSVQNTGANNFSNNDSFRNYTAGLVYKITPEASVYVSYGTASTPSGASVGDGGDNLSAANQALPAERTKTAEVGAKWDLLNKQLSLTGAVFRIEKNNARVAVDATTQAVAGTQRVNGFELGISGNLTRKWTVFGGYTHLDAKLVDNGPLAANSVNNGNQFPNTPKDSASLWTTYQVLPKLTIGGGAFYVSRVFGNPANSLFVPSYVRYDAMATYAVDKNVTLQLNVQNLTDKLYYDQAFTTHYAHMGPGRSAVLSANIRF</sequence>
<dbReference type="Gene3D" id="2.170.130.10">
    <property type="entry name" value="TonB-dependent receptor, plug domain"/>
    <property type="match status" value="1"/>
</dbReference>
<evidence type="ECO:0000313" key="20">
    <source>
        <dbReference type="EMBL" id="MFJ3047240.1"/>
    </source>
</evidence>
<keyword evidence="3 14" id="KW-0813">Transport</keyword>
<dbReference type="EMBL" id="JBIUZV010000008">
    <property type="protein sequence ID" value="MFJ3047240.1"/>
    <property type="molecule type" value="Genomic_DNA"/>
</dbReference>
<keyword evidence="4 14" id="KW-1134">Transmembrane beta strand</keyword>
<comment type="caution">
    <text evidence="20">The sequence shown here is derived from an EMBL/GenBank/DDBJ whole genome shotgun (WGS) entry which is preliminary data.</text>
</comment>
<dbReference type="PANTHER" id="PTHR32552">
    <property type="entry name" value="FERRICHROME IRON RECEPTOR-RELATED"/>
    <property type="match status" value="1"/>
</dbReference>
<comment type="subcellular location">
    <subcellularLocation>
        <location evidence="1 14">Cell outer membrane</location>
        <topology evidence="1 14">Multi-pass membrane protein</topology>
    </subcellularLocation>
</comment>
<dbReference type="InterPro" id="IPR010917">
    <property type="entry name" value="TonB_rcpt_CS"/>
</dbReference>
<keyword evidence="8" id="KW-0408">Iron</keyword>
<dbReference type="Proteomes" id="UP001617427">
    <property type="component" value="Unassembled WGS sequence"/>
</dbReference>
<dbReference type="InterPro" id="IPR039426">
    <property type="entry name" value="TonB-dep_rcpt-like"/>
</dbReference>
<evidence type="ECO:0000256" key="11">
    <source>
        <dbReference type="ARBA" id="ARBA00023136"/>
    </source>
</evidence>
<dbReference type="RefSeq" id="WP_050466012.1">
    <property type="nucleotide sequence ID" value="NZ_JBIUZV010000008.1"/>
</dbReference>
<organism evidence="20 21">
    <name type="scientific">Herbaspirillum chlorophenolicum</name>
    <dbReference type="NCBI Taxonomy" id="211589"/>
    <lineage>
        <taxon>Bacteria</taxon>
        <taxon>Pseudomonadati</taxon>
        <taxon>Pseudomonadota</taxon>
        <taxon>Betaproteobacteria</taxon>
        <taxon>Burkholderiales</taxon>
        <taxon>Oxalobacteraceae</taxon>
        <taxon>Herbaspirillum</taxon>
    </lineage>
</organism>
<dbReference type="CDD" id="cd01347">
    <property type="entry name" value="ligand_gated_channel"/>
    <property type="match status" value="1"/>
</dbReference>
<evidence type="ECO:0000256" key="10">
    <source>
        <dbReference type="ARBA" id="ARBA00023077"/>
    </source>
</evidence>
<dbReference type="InterPro" id="IPR036942">
    <property type="entry name" value="Beta-barrel_TonB_sf"/>
</dbReference>
<evidence type="ECO:0000256" key="14">
    <source>
        <dbReference type="PROSITE-ProRule" id="PRU01360"/>
    </source>
</evidence>
<evidence type="ECO:0000313" key="21">
    <source>
        <dbReference type="Proteomes" id="UP001617427"/>
    </source>
</evidence>
<keyword evidence="5" id="KW-0410">Iron transport</keyword>
<feature type="domain" description="TonB-dependent receptor-like beta-barrel" evidence="18">
    <location>
        <begin position="255"/>
        <end position="706"/>
    </location>
</feature>
<feature type="domain" description="TonB-dependent receptor plug" evidence="19">
    <location>
        <begin position="63"/>
        <end position="161"/>
    </location>
</feature>
<dbReference type="InterPro" id="IPR012910">
    <property type="entry name" value="Plug_dom"/>
</dbReference>
<protein>
    <submittedName>
        <fullName evidence="20">TonB-dependent receptor</fullName>
    </submittedName>
</protein>
<keyword evidence="12 20" id="KW-0675">Receptor</keyword>
<dbReference type="Pfam" id="PF00593">
    <property type="entry name" value="TonB_dep_Rec_b-barrel"/>
    <property type="match status" value="1"/>
</dbReference>
<evidence type="ECO:0000256" key="13">
    <source>
        <dbReference type="ARBA" id="ARBA00023237"/>
    </source>
</evidence>
<evidence type="ECO:0000256" key="1">
    <source>
        <dbReference type="ARBA" id="ARBA00004571"/>
    </source>
</evidence>